<accession>A0A818QQN1</accession>
<evidence type="ECO:0000313" key="2">
    <source>
        <dbReference type="EMBL" id="CAF3640685.1"/>
    </source>
</evidence>
<proteinExistence type="predicted"/>
<dbReference type="Proteomes" id="UP000663845">
    <property type="component" value="Unassembled WGS sequence"/>
</dbReference>
<dbReference type="EMBL" id="CAJOAZ010000409">
    <property type="protein sequence ID" value="CAF3640685.1"/>
    <property type="molecule type" value="Genomic_DNA"/>
</dbReference>
<comment type="caution">
    <text evidence="2">The sequence shown here is derived from an EMBL/GenBank/DDBJ whole genome shotgun (WGS) entry which is preliminary data.</text>
</comment>
<name>A0A818QQN1_9BILA</name>
<dbReference type="EMBL" id="CAJNOG010000910">
    <property type="protein sequence ID" value="CAF1381358.1"/>
    <property type="molecule type" value="Genomic_DNA"/>
</dbReference>
<sequence>MVAKQFVSKKTKLSAKCTCWQNSLAASAKWMSANWVSAKCTGPIDIISTSTPKTDRFYQNRLCKILSNQSNYSYTTLQELNSLLHEQPDLVDFTHPIEGSYYHVICRNSHSQDNIDFRMSYALSNAGADPYGMGNAPLHEAISQTFGWVGCE</sequence>
<protein>
    <submittedName>
        <fullName evidence="2">Uncharacterized protein</fullName>
    </submittedName>
</protein>
<evidence type="ECO:0000313" key="1">
    <source>
        <dbReference type="EMBL" id="CAF1381358.1"/>
    </source>
</evidence>
<dbReference type="AlphaFoldDB" id="A0A818QQN1"/>
<dbReference type="Proteomes" id="UP000663844">
    <property type="component" value="Unassembled WGS sequence"/>
</dbReference>
<reference evidence="2" key="1">
    <citation type="submission" date="2021-02" db="EMBL/GenBank/DDBJ databases">
        <authorList>
            <person name="Nowell W R."/>
        </authorList>
    </citation>
    <scope>NUCLEOTIDE SEQUENCE</scope>
</reference>
<organism evidence="2 3">
    <name type="scientific">Adineta steineri</name>
    <dbReference type="NCBI Taxonomy" id="433720"/>
    <lineage>
        <taxon>Eukaryota</taxon>
        <taxon>Metazoa</taxon>
        <taxon>Spiralia</taxon>
        <taxon>Gnathifera</taxon>
        <taxon>Rotifera</taxon>
        <taxon>Eurotatoria</taxon>
        <taxon>Bdelloidea</taxon>
        <taxon>Adinetida</taxon>
        <taxon>Adinetidae</taxon>
        <taxon>Adineta</taxon>
    </lineage>
</organism>
<gene>
    <name evidence="1" type="ORF">JYZ213_LOCUS36683</name>
    <name evidence="2" type="ORF">OXD698_LOCUS8453</name>
</gene>
<evidence type="ECO:0000313" key="3">
    <source>
        <dbReference type="Proteomes" id="UP000663844"/>
    </source>
</evidence>